<protein>
    <submittedName>
        <fullName evidence="1">Asparaginase</fullName>
    </submittedName>
</protein>
<accession>A0A928VPP2</accession>
<dbReference type="EMBL" id="JADEXQ010000067">
    <property type="protein sequence ID" value="MBE9031523.1"/>
    <property type="molecule type" value="Genomic_DNA"/>
</dbReference>
<gene>
    <name evidence="1" type="ORF">IQ266_17460</name>
</gene>
<dbReference type="InterPro" id="IPR010349">
    <property type="entry name" value="Asparaginase_II"/>
</dbReference>
<sequence>MTLRKSQAPELKIQLLREGIVESIHYAHAVVSDDQGRILFAAGNPNYNTFIRSALKPFQAMCVTTTGTLEKFNLTDRDLAIMCASHRGTPAQARQAFNILWRADIEPTALQCPIPANARSNLQHNCSGKHAGMLAACRQLSLPTATYLSRKHPLQQLILGKVAELLRVPAVEFIGARDDCGAPTYLMQLSHMAYLYAHLAAGQRVELERTMRAMTHHAPLIADVGQFDTELMRLTAGELVSKTGAEGVQCVGRVGESMGLAIKVADGTKRAKFAATIHALKQMGWISSDIADTLAEQFIQLSEFTRLDVHGEMVMCRS</sequence>
<dbReference type="Pfam" id="PF06089">
    <property type="entry name" value="Asparaginase_II"/>
    <property type="match status" value="1"/>
</dbReference>
<name>A0A928VPP2_9CYAN</name>
<proteinExistence type="predicted"/>
<dbReference type="PANTHER" id="PTHR42110">
    <property type="entry name" value="L-ASPARAGINASE, PUTATIVE (AFU_ORTHOLOGUE AFUA_3G11890)-RELATED"/>
    <property type="match status" value="1"/>
</dbReference>
<evidence type="ECO:0000313" key="1">
    <source>
        <dbReference type="EMBL" id="MBE9031523.1"/>
    </source>
</evidence>
<dbReference type="Proteomes" id="UP000625316">
    <property type="component" value="Unassembled WGS sequence"/>
</dbReference>
<organism evidence="1 2">
    <name type="scientific">Romeriopsis navalis LEGE 11480</name>
    <dbReference type="NCBI Taxonomy" id="2777977"/>
    <lineage>
        <taxon>Bacteria</taxon>
        <taxon>Bacillati</taxon>
        <taxon>Cyanobacteriota</taxon>
        <taxon>Cyanophyceae</taxon>
        <taxon>Leptolyngbyales</taxon>
        <taxon>Leptolyngbyaceae</taxon>
        <taxon>Romeriopsis</taxon>
        <taxon>Romeriopsis navalis</taxon>
    </lineage>
</organism>
<dbReference type="RefSeq" id="WP_264326351.1">
    <property type="nucleotide sequence ID" value="NZ_JADEXQ010000067.1"/>
</dbReference>
<dbReference type="PANTHER" id="PTHR42110:SF1">
    <property type="entry name" value="L-ASPARAGINASE, PUTATIVE (AFU_ORTHOLOGUE AFUA_3G11890)-RELATED"/>
    <property type="match status" value="1"/>
</dbReference>
<evidence type="ECO:0000313" key="2">
    <source>
        <dbReference type="Proteomes" id="UP000625316"/>
    </source>
</evidence>
<reference evidence="1" key="1">
    <citation type="submission" date="2020-10" db="EMBL/GenBank/DDBJ databases">
        <authorList>
            <person name="Castelo-Branco R."/>
            <person name="Eusebio N."/>
            <person name="Adriana R."/>
            <person name="Vieira A."/>
            <person name="Brugerolle De Fraissinette N."/>
            <person name="Rezende De Castro R."/>
            <person name="Schneider M.P."/>
            <person name="Vasconcelos V."/>
            <person name="Leao P.N."/>
        </authorList>
    </citation>
    <scope>NUCLEOTIDE SEQUENCE</scope>
    <source>
        <strain evidence="1">LEGE 11480</strain>
    </source>
</reference>
<comment type="caution">
    <text evidence="1">The sequence shown here is derived from an EMBL/GenBank/DDBJ whole genome shotgun (WGS) entry which is preliminary data.</text>
</comment>
<dbReference type="AlphaFoldDB" id="A0A928VPP2"/>
<keyword evidence="2" id="KW-1185">Reference proteome</keyword>